<dbReference type="NCBIfam" id="NF006718">
    <property type="entry name" value="PRK09256.1"/>
    <property type="match status" value="1"/>
</dbReference>
<dbReference type="Pfam" id="PF00472">
    <property type="entry name" value="RF-1"/>
    <property type="match status" value="1"/>
</dbReference>
<dbReference type="PANTHER" id="PTHR47814">
    <property type="entry name" value="PEPTIDYL-TRNA HYDROLASE ARFB"/>
    <property type="match status" value="1"/>
</dbReference>
<dbReference type="EC" id="3.1.1.29" evidence="4"/>
<evidence type="ECO:0000259" key="3">
    <source>
        <dbReference type="Pfam" id="PF00472"/>
    </source>
</evidence>
<dbReference type="RefSeq" id="WP_164031953.1">
    <property type="nucleotide sequence ID" value="NZ_JAABOQ010000004.1"/>
</dbReference>
<dbReference type="GO" id="GO:0072344">
    <property type="term" value="P:rescue of stalled ribosome"/>
    <property type="evidence" value="ECO:0007669"/>
    <property type="project" value="TreeGrafter"/>
</dbReference>
<comment type="caution">
    <text evidence="4">The sequence shown here is derived from an EMBL/GenBank/DDBJ whole genome shotgun (WGS) entry which is preliminary data.</text>
</comment>
<evidence type="ECO:0000256" key="1">
    <source>
        <dbReference type="ARBA" id="ARBA00010835"/>
    </source>
</evidence>
<sequence length="140" mass="16051">MPLDLIFNQYKLLTELEYKAVKASGPGGQHVNKTSTKILLSWNLKNSVVFDDEQKELLRTRLASRLNSRGVLQLNCSESRSQVNNKQLATSRFFALIEEALIPEKERKATRPSRAVKQKRLDTKKKQSAKKANRRKPDID</sequence>
<dbReference type="EMBL" id="JAABOQ010000004">
    <property type="protein sequence ID" value="NER17441.1"/>
    <property type="molecule type" value="Genomic_DNA"/>
</dbReference>
<feature type="region of interest" description="Disordered" evidence="2">
    <location>
        <begin position="106"/>
        <end position="140"/>
    </location>
</feature>
<evidence type="ECO:0000313" key="4">
    <source>
        <dbReference type="EMBL" id="NER17441.1"/>
    </source>
</evidence>
<dbReference type="InterPro" id="IPR045853">
    <property type="entry name" value="Pep_chain_release_fac_I_sf"/>
</dbReference>
<dbReference type="GO" id="GO:0003747">
    <property type="term" value="F:translation release factor activity"/>
    <property type="evidence" value="ECO:0007669"/>
    <property type="project" value="InterPro"/>
</dbReference>
<feature type="domain" description="Prokaryotic-type class I peptide chain release factors" evidence="3">
    <location>
        <begin position="15"/>
        <end position="134"/>
    </location>
</feature>
<comment type="similarity">
    <text evidence="1">Belongs to the prokaryotic/mitochondrial release factor family.</text>
</comment>
<dbReference type="SUPFAM" id="SSF75620">
    <property type="entry name" value="Release factor"/>
    <property type="match status" value="1"/>
</dbReference>
<dbReference type="GO" id="GO:0004045">
    <property type="term" value="F:peptidyl-tRNA hydrolase activity"/>
    <property type="evidence" value="ECO:0007669"/>
    <property type="project" value="UniProtKB-EC"/>
</dbReference>
<gene>
    <name evidence="4" type="ORF">GWK10_09475</name>
</gene>
<organism evidence="4 5">
    <name type="scientific">Spongiivirga citrea</name>
    <dbReference type="NCBI Taxonomy" id="1481457"/>
    <lineage>
        <taxon>Bacteria</taxon>
        <taxon>Pseudomonadati</taxon>
        <taxon>Bacteroidota</taxon>
        <taxon>Flavobacteriia</taxon>
        <taxon>Flavobacteriales</taxon>
        <taxon>Flavobacteriaceae</taxon>
        <taxon>Spongiivirga</taxon>
    </lineage>
</organism>
<dbReference type="Proteomes" id="UP000474296">
    <property type="component" value="Unassembled WGS sequence"/>
</dbReference>
<evidence type="ECO:0000313" key="5">
    <source>
        <dbReference type="Proteomes" id="UP000474296"/>
    </source>
</evidence>
<dbReference type="PANTHER" id="PTHR47814:SF1">
    <property type="entry name" value="PEPTIDYL-TRNA HYDROLASE ARFB"/>
    <property type="match status" value="1"/>
</dbReference>
<dbReference type="InterPro" id="IPR000352">
    <property type="entry name" value="Pep_chain_release_fac_I"/>
</dbReference>
<keyword evidence="5" id="KW-1185">Reference proteome</keyword>
<dbReference type="Gene3D" id="3.30.160.20">
    <property type="match status" value="1"/>
</dbReference>
<reference evidence="4 5" key="1">
    <citation type="submission" date="2020-01" db="EMBL/GenBank/DDBJ databases">
        <title>Spongiivirga citrea KCTC 32990T.</title>
        <authorList>
            <person name="Wang G."/>
        </authorList>
    </citation>
    <scope>NUCLEOTIDE SEQUENCE [LARGE SCALE GENOMIC DNA]</scope>
    <source>
        <strain evidence="4 5">KCTC 32990</strain>
    </source>
</reference>
<evidence type="ECO:0000256" key="2">
    <source>
        <dbReference type="SAM" id="MobiDB-lite"/>
    </source>
</evidence>
<proteinExistence type="inferred from homology"/>
<dbReference type="GO" id="GO:0043022">
    <property type="term" value="F:ribosome binding"/>
    <property type="evidence" value="ECO:0007669"/>
    <property type="project" value="TreeGrafter"/>
</dbReference>
<protein>
    <submittedName>
        <fullName evidence="4">Aminoacyl-tRNA hydrolase</fullName>
        <ecNumber evidence="4">3.1.1.29</ecNumber>
    </submittedName>
</protein>
<keyword evidence="4" id="KW-0378">Hydrolase</keyword>
<name>A0A6M0CHV1_9FLAO</name>
<dbReference type="AlphaFoldDB" id="A0A6M0CHV1"/>
<accession>A0A6M0CHV1</accession>